<accession>A0A0L6VQ34</accession>
<feature type="region of interest" description="Disordered" evidence="1">
    <location>
        <begin position="200"/>
        <end position="233"/>
    </location>
</feature>
<feature type="compositionally biased region" description="Pro residues" evidence="1">
    <location>
        <begin position="292"/>
        <end position="305"/>
    </location>
</feature>
<feature type="compositionally biased region" description="Pro residues" evidence="1">
    <location>
        <begin position="20"/>
        <end position="29"/>
    </location>
</feature>
<feature type="region of interest" description="Disordered" evidence="1">
    <location>
        <begin position="249"/>
        <end position="305"/>
    </location>
</feature>
<keyword evidence="3" id="KW-1185">Reference proteome</keyword>
<name>A0A0L6VQ34_9BASI</name>
<dbReference type="EMBL" id="LAVV01002455">
    <property type="protein sequence ID" value="KNZ62813.1"/>
    <property type="molecule type" value="Genomic_DNA"/>
</dbReference>
<dbReference type="VEuPathDB" id="FungiDB:VP01_1220g6"/>
<evidence type="ECO:0000313" key="2">
    <source>
        <dbReference type="EMBL" id="KNZ62813.1"/>
    </source>
</evidence>
<protein>
    <submittedName>
        <fullName evidence="2">Uncharacterized protein</fullName>
    </submittedName>
</protein>
<reference evidence="2 3" key="1">
    <citation type="submission" date="2015-08" db="EMBL/GenBank/DDBJ databases">
        <title>Next Generation Sequencing and Analysis of the Genome of Puccinia sorghi L Schw, the Causal Agent of Maize Common Rust.</title>
        <authorList>
            <person name="Rochi L."/>
            <person name="Burguener G."/>
            <person name="Darino M."/>
            <person name="Turjanski A."/>
            <person name="Kreff E."/>
            <person name="Dieguez M.J."/>
            <person name="Sacco F."/>
        </authorList>
    </citation>
    <scope>NUCLEOTIDE SEQUENCE [LARGE SCALE GENOMIC DNA]</scope>
    <source>
        <strain evidence="2 3">RO10H11247</strain>
    </source>
</reference>
<proteinExistence type="predicted"/>
<dbReference type="Proteomes" id="UP000037035">
    <property type="component" value="Unassembled WGS sequence"/>
</dbReference>
<organism evidence="2 3">
    <name type="scientific">Puccinia sorghi</name>
    <dbReference type="NCBI Taxonomy" id="27349"/>
    <lineage>
        <taxon>Eukaryota</taxon>
        <taxon>Fungi</taxon>
        <taxon>Dikarya</taxon>
        <taxon>Basidiomycota</taxon>
        <taxon>Pucciniomycotina</taxon>
        <taxon>Pucciniomycetes</taxon>
        <taxon>Pucciniales</taxon>
        <taxon>Pucciniaceae</taxon>
        <taxon>Puccinia</taxon>
    </lineage>
</organism>
<feature type="compositionally biased region" description="Polar residues" evidence="1">
    <location>
        <begin position="275"/>
        <end position="284"/>
    </location>
</feature>
<gene>
    <name evidence="2" type="ORF">VP01_1220g6</name>
</gene>
<feature type="compositionally biased region" description="Acidic residues" evidence="1">
    <location>
        <begin position="58"/>
        <end position="76"/>
    </location>
</feature>
<dbReference type="AlphaFoldDB" id="A0A0L6VQ34"/>
<comment type="caution">
    <text evidence="2">The sequence shown here is derived from an EMBL/GenBank/DDBJ whole genome shotgun (WGS) entry which is preliminary data.</text>
</comment>
<sequence>MASNELPWKLIIHLHEEVCPPTPPSPCSAPPAGHLETPYLNDLPSLTPSKLAASVSDSDSDSIPERFTDDDEDLEEGPAGLLDALSLVPTPAVGNETRQPLPPAQRTPSSQTSLGKIGRKRSLSALVALRYRGGKGDSEIGDEERGLLALDLDTYINSGEPEIPETRALPPSALFPTLSAVLPGTTTGKAVTNTRRFLGVPLSPTTTTTTTTTPTTNKNQEEEEVPTDLPQTPGLTITLHPDSLLVPTPRSEWPFGGGTGPGKTSRGFIPGRSLNLLSPTTDSSVHCAHSPDPLPGDTPSSPTPS</sequence>
<dbReference type="OrthoDB" id="2507481at2759"/>
<feature type="compositionally biased region" description="Low complexity" evidence="1">
    <location>
        <begin position="204"/>
        <end position="216"/>
    </location>
</feature>
<feature type="region of interest" description="Disordered" evidence="1">
    <location>
        <begin position="92"/>
        <end position="118"/>
    </location>
</feature>
<evidence type="ECO:0000256" key="1">
    <source>
        <dbReference type="SAM" id="MobiDB-lite"/>
    </source>
</evidence>
<evidence type="ECO:0000313" key="3">
    <source>
        <dbReference type="Proteomes" id="UP000037035"/>
    </source>
</evidence>
<feature type="region of interest" description="Disordered" evidence="1">
    <location>
        <begin position="20"/>
        <end position="80"/>
    </location>
</feature>